<evidence type="ECO:0000313" key="3">
    <source>
        <dbReference type="Proteomes" id="UP000186309"/>
    </source>
</evidence>
<dbReference type="AlphaFoldDB" id="A0A1U7CWR2"/>
<dbReference type="EMBL" id="CP019082">
    <property type="protein sequence ID" value="APW63329.1"/>
    <property type="molecule type" value="Genomic_DNA"/>
</dbReference>
<dbReference type="KEGG" id="pbor:BSF38_04893"/>
<evidence type="ECO:0000256" key="1">
    <source>
        <dbReference type="SAM" id="MobiDB-lite"/>
    </source>
</evidence>
<feature type="compositionally biased region" description="Basic residues" evidence="1">
    <location>
        <begin position="58"/>
        <end position="73"/>
    </location>
</feature>
<name>A0A1U7CWR2_9BACT</name>
<organism evidence="2 3">
    <name type="scientific">Paludisphaera borealis</name>
    <dbReference type="NCBI Taxonomy" id="1387353"/>
    <lineage>
        <taxon>Bacteria</taxon>
        <taxon>Pseudomonadati</taxon>
        <taxon>Planctomycetota</taxon>
        <taxon>Planctomycetia</taxon>
        <taxon>Isosphaerales</taxon>
        <taxon>Isosphaeraceae</taxon>
        <taxon>Paludisphaera</taxon>
    </lineage>
</organism>
<accession>A0A1U7CWR2</accession>
<proteinExistence type="predicted"/>
<reference evidence="3" key="1">
    <citation type="submission" date="2016-12" db="EMBL/GenBank/DDBJ databases">
        <title>Comparative genomics of four Isosphaeraceae planctomycetes: a common pool of plasmids and glycoside hydrolase genes.</title>
        <authorList>
            <person name="Ivanova A."/>
        </authorList>
    </citation>
    <scope>NUCLEOTIDE SEQUENCE [LARGE SCALE GENOMIC DNA]</scope>
    <source>
        <strain evidence="3">PX4</strain>
    </source>
</reference>
<protein>
    <submittedName>
        <fullName evidence="2">Uncharacterized protein</fullName>
    </submittedName>
</protein>
<evidence type="ECO:0000313" key="2">
    <source>
        <dbReference type="EMBL" id="APW63329.1"/>
    </source>
</evidence>
<gene>
    <name evidence="2" type="ORF">BSF38_04893</name>
</gene>
<feature type="region of interest" description="Disordered" evidence="1">
    <location>
        <begin position="39"/>
        <end position="73"/>
    </location>
</feature>
<sequence length="73" mass="8387">MGPRFRPIEANPPACESVAYGSLIDYGQKLSDDWRHPFHEVDSVKHGPNEPNGDGRRFQRFSSKRTQRRPGCF</sequence>
<feature type="compositionally biased region" description="Basic and acidic residues" evidence="1">
    <location>
        <begin position="39"/>
        <end position="57"/>
    </location>
</feature>
<dbReference type="Proteomes" id="UP000186309">
    <property type="component" value="Chromosome"/>
</dbReference>
<keyword evidence="3" id="KW-1185">Reference proteome</keyword>